<evidence type="ECO:0000256" key="2">
    <source>
        <dbReference type="ARBA" id="ARBA00001946"/>
    </source>
</evidence>
<dbReference type="InterPro" id="IPR055206">
    <property type="entry name" value="DEXQc_SUV3"/>
</dbReference>
<dbReference type="InterPro" id="IPR027417">
    <property type="entry name" value="P-loop_NTPase"/>
</dbReference>
<dbReference type="InterPro" id="IPR044774">
    <property type="entry name" value="Suv3_DEXQc"/>
</dbReference>
<dbReference type="PROSITE" id="PS51194">
    <property type="entry name" value="HELICASE_CTER"/>
    <property type="match status" value="1"/>
</dbReference>
<comment type="cofactor">
    <cofactor evidence="1">
        <name>Mn(2+)</name>
        <dbReference type="ChEBI" id="CHEBI:29035"/>
    </cofactor>
</comment>
<feature type="region of interest" description="Disordered" evidence="14">
    <location>
        <begin position="1"/>
        <end position="28"/>
    </location>
</feature>
<evidence type="ECO:0000256" key="7">
    <source>
        <dbReference type="ARBA" id="ARBA00022801"/>
    </source>
</evidence>
<dbReference type="CDD" id="cd17913">
    <property type="entry name" value="DEXQc_Suv3"/>
    <property type="match status" value="1"/>
</dbReference>
<keyword evidence="8" id="KW-0347">Helicase</keyword>
<evidence type="ECO:0000256" key="4">
    <source>
        <dbReference type="ARBA" id="ARBA00011661"/>
    </source>
</evidence>
<dbReference type="Pfam" id="PF22527">
    <property type="entry name" value="DEXQc_Suv3"/>
    <property type="match status" value="1"/>
</dbReference>
<comment type="catalytic activity">
    <reaction evidence="13">
        <text>ATP + H2O = ADP + phosphate + H(+)</text>
        <dbReference type="Rhea" id="RHEA:13065"/>
        <dbReference type="ChEBI" id="CHEBI:15377"/>
        <dbReference type="ChEBI" id="CHEBI:15378"/>
        <dbReference type="ChEBI" id="CHEBI:30616"/>
        <dbReference type="ChEBI" id="CHEBI:43474"/>
        <dbReference type="ChEBI" id="CHEBI:456216"/>
        <dbReference type="EC" id="3.6.4.13"/>
    </reaction>
</comment>
<dbReference type="SMART" id="SM00487">
    <property type="entry name" value="DEXDc"/>
    <property type="match status" value="1"/>
</dbReference>
<dbReference type="SMART" id="SM00490">
    <property type="entry name" value="HELICc"/>
    <property type="match status" value="1"/>
</dbReference>
<dbReference type="SUPFAM" id="SSF52540">
    <property type="entry name" value="P-loop containing nucleoside triphosphate hydrolases"/>
    <property type="match status" value="1"/>
</dbReference>
<evidence type="ECO:0000256" key="1">
    <source>
        <dbReference type="ARBA" id="ARBA00001936"/>
    </source>
</evidence>
<keyword evidence="7" id="KW-0378">Hydrolase</keyword>
<feature type="domain" description="Helicase C-terminal" evidence="16">
    <location>
        <begin position="319"/>
        <end position="479"/>
    </location>
</feature>
<name>A0ABP1G602_9CHLO</name>
<evidence type="ECO:0000256" key="11">
    <source>
        <dbReference type="ARBA" id="ARBA00023128"/>
    </source>
</evidence>
<comment type="caution">
    <text evidence="17">The sequence shown here is derived from an EMBL/GenBank/DDBJ whole genome shotgun (WGS) entry which is preliminary data.</text>
</comment>
<evidence type="ECO:0000259" key="16">
    <source>
        <dbReference type="PROSITE" id="PS51194"/>
    </source>
</evidence>
<dbReference type="Pfam" id="PF12513">
    <property type="entry name" value="SUV3_C"/>
    <property type="match status" value="1"/>
</dbReference>
<evidence type="ECO:0000256" key="9">
    <source>
        <dbReference type="ARBA" id="ARBA00022840"/>
    </source>
</evidence>
<evidence type="ECO:0000256" key="6">
    <source>
        <dbReference type="ARBA" id="ARBA00022741"/>
    </source>
</evidence>
<comment type="subunit">
    <text evidence="4">Homodimer; in free form. Component of the mitochondrial degradosome (mtEXO) complex which is a heteropentamer containing 2 copies of SUPV3L1 and 3 copies of PNPT1.</text>
</comment>
<keyword evidence="10" id="KW-0809">Transit peptide</keyword>
<evidence type="ECO:0000256" key="3">
    <source>
        <dbReference type="ARBA" id="ARBA00004436"/>
    </source>
</evidence>
<evidence type="ECO:0000256" key="10">
    <source>
        <dbReference type="ARBA" id="ARBA00022946"/>
    </source>
</evidence>
<dbReference type="InterPro" id="IPR041082">
    <property type="entry name" value="Suv3_C_1"/>
</dbReference>
<sequence>MAADMLPEDEQRGAQPAAPQRHRPAGQLRFPEYHQVDERAAAFLKRGDDKLHLEVVEKNRILAHVNSFGKSAKMRNAALALYVNAQLFPIALQDFRQWLMRGVDEQLRDALMAAELGEGEDALFNLFARFVLANFNDQIKLYSETIKMLDLRKPHLWYPMARALQRRLVYHKGPTNSGKTYNALRAMRAAPSGVYCGPLRLLAMEVYDELNASGTHCNLTTGQERSVMPSAQHTACTIEMTNLLKRVDVAVIDEIQQIGDEQRGWAWTRALQGVPANEIHLCGDGSALPLVRRLAAEMNEPLEVHEYERFTPLMVESRGLERGYLDVQPGDCVVAFSRKDIYDIKQLIEAGTGQRVCVVYGALPPEMRRTQARLFNDPDSGYDILVASDAVGMGLNLNIRRIIFHTLSKFENGHRVPISISQIKQIGGRAGRRSSQFGMGLATCLNAADTERLQEALDAPLDAMSTDSAGLFPEFEQLEAFAGAQLEDSFHSILKRFAAEAQIDGTYMFCKQESVIQAAKFLSSVSELSLQERFWFCMAPANLRNPVASAALMRFAQKYAARKPVGVDIHFSQKTPTTSEEMCEMEAVHQVISLWIWLSYRFPEEYFPGRDSAVALGDRVIEYMSEGLERMFGPTAAIVNPQARRAACEKLATWTNGAKDAAEVAELVAGPDIKLPALWNEAKVQRGSQLEVA</sequence>
<dbReference type="InterPro" id="IPR056377">
    <property type="entry name" value="DExH18_N"/>
</dbReference>
<dbReference type="Pfam" id="PF18147">
    <property type="entry name" value="Suv3_C_1"/>
    <property type="match status" value="1"/>
</dbReference>
<keyword evidence="11" id="KW-0496">Mitochondrion</keyword>
<reference evidence="17 18" key="1">
    <citation type="submission" date="2024-06" db="EMBL/GenBank/DDBJ databases">
        <authorList>
            <person name="Kraege A."/>
            <person name="Thomma B."/>
        </authorList>
    </citation>
    <scope>NUCLEOTIDE SEQUENCE [LARGE SCALE GENOMIC DNA]</scope>
</reference>
<keyword evidence="9" id="KW-0067">ATP-binding</keyword>
<dbReference type="Gene3D" id="3.40.50.300">
    <property type="entry name" value="P-loop containing nucleotide triphosphate hydrolases"/>
    <property type="match status" value="2"/>
</dbReference>
<protein>
    <recommendedName>
        <fullName evidence="5">RNA helicase</fullName>
        <ecNumber evidence="5">3.6.4.13</ecNumber>
    </recommendedName>
</protein>
<dbReference type="Pfam" id="PF00271">
    <property type="entry name" value="Helicase_C"/>
    <property type="match status" value="1"/>
</dbReference>
<dbReference type="EMBL" id="CAXHTA020000017">
    <property type="protein sequence ID" value="CAL5227641.1"/>
    <property type="molecule type" value="Genomic_DNA"/>
</dbReference>
<evidence type="ECO:0000256" key="5">
    <source>
        <dbReference type="ARBA" id="ARBA00012552"/>
    </source>
</evidence>
<dbReference type="InterPro" id="IPR050699">
    <property type="entry name" value="RNA-DNA_Helicase"/>
</dbReference>
<evidence type="ECO:0000256" key="8">
    <source>
        <dbReference type="ARBA" id="ARBA00022806"/>
    </source>
</evidence>
<evidence type="ECO:0000313" key="18">
    <source>
        <dbReference type="Proteomes" id="UP001497392"/>
    </source>
</evidence>
<evidence type="ECO:0000256" key="14">
    <source>
        <dbReference type="SAM" id="MobiDB-lite"/>
    </source>
</evidence>
<dbReference type="EC" id="3.6.4.13" evidence="5"/>
<proteinExistence type="predicted"/>
<accession>A0ABP1G602</accession>
<feature type="domain" description="Helicase ATP-binding" evidence="15">
    <location>
        <begin position="160"/>
        <end position="305"/>
    </location>
</feature>
<evidence type="ECO:0000313" key="17">
    <source>
        <dbReference type="EMBL" id="CAL5227641.1"/>
    </source>
</evidence>
<dbReference type="Gene3D" id="1.20.272.40">
    <property type="match status" value="1"/>
</dbReference>
<organism evidence="17 18">
    <name type="scientific">Coccomyxa viridis</name>
    <dbReference type="NCBI Taxonomy" id="1274662"/>
    <lineage>
        <taxon>Eukaryota</taxon>
        <taxon>Viridiplantae</taxon>
        <taxon>Chlorophyta</taxon>
        <taxon>core chlorophytes</taxon>
        <taxon>Trebouxiophyceae</taxon>
        <taxon>Trebouxiophyceae incertae sedis</taxon>
        <taxon>Coccomyxaceae</taxon>
        <taxon>Coccomyxa</taxon>
    </lineage>
</organism>
<evidence type="ECO:0000259" key="15">
    <source>
        <dbReference type="PROSITE" id="PS51192"/>
    </source>
</evidence>
<dbReference type="PROSITE" id="PS51192">
    <property type="entry name" value="HELICASE_ATP_BIND_1"/>
    <property type="match status" value="1"/>
</dbReference>
<dbReference type="PANTHER" id="PTHR12131:SF28">
    <property type="entry name" value="DEXH-BOX ATP-DEPENDENT RNA HELICASE DEXH18, MITOCHONDRIAL"/>
    <property type="match status" value="1"/>
</dbReference>
<dbReference type="Gene3D" id="1.20.58.1080">
    <property type="match status" value="1"/>
</dbReference>
<gene>
    <name evidence="17" type="primary">g10647</name>
    <name evidence="17" type="ORF">VP750_LOCUS9547</name>
</gene>
<keyword evidence="18" id="KW-1185">Reference proteome</keyword>
<dbReference type="InterPro" id="IPR001650">
    <property type="entry name" value="Helicase_C-like"/>
</dbReference>
<dbReference type="InterPro" id="IPR014001">
    <property type="entry name" value="Helicase_ATP-bd"/>
</dbReference>
<dbReference type="Pfam" id="PF23703">
    <property type="entry name" value="DExH18_N"/>
    <property type="match status" value="1"/>
</dbReference>
<dbReference type="InterPro" id="IPR022192">
    <property type="entry name" value="SUV3_C"/>
</dbReference>
<comment type="subcellular location">
    <subcellularLocation>
        <location evidence="3">Mitochondrion matrix</location>
        <location evidence="3">Mitochondrion nucleoid</location>
    </subcellularLocation>
</comment>
<comment type="cofactor">
    <cofactor evidence="2">
        <name>Mg(2+)</name>
        <dbReference type="ChEBI" id="CHEBI:18420"/>
    </cofactor>
</comment>
<evidence type="ECO:0000256" key="12">
    <source>
        <dbReference type="ARBA" id="ARBA00023271"/>
    </source>
</evidence>
<keyword evidence="12" id="KW-1135">Mitochondrion nucleoid</keyword>
<dbReference type="Proteomes" id="UP001497392">
    <property type="component" value="Unassembled WGS sequence"/>
</dbReference>
<keyword evidence="6" id="KW-0547">Nucleotide-binding</keyword>
<dbReference type="CDD" id="cd18805">
    <property type="entry name" value="SF2_C_suv3"/>
    <property type="match status" value="1"/>
</dbReference>
<evidence type="ECO:0000256" key="13">
    <source>
        <dbReference type="ARBA" id="ARBA00047984"/>
    </source>
</evidence>
<dbReference type="PANTHER" id="PTHR12131">
    <property type="entry name" value="ATP-DEPENDENT RNA AND DNA HELICASE"/>
    <property type="match status" value="1"/>
</dbReference>